<gene>
    <name evidence="3" type="ORF">HZA61_08740</name>
</gene>
<organism evidence="3 4">
    <name type="scientific">Eiseniibacteriota bacterium</name>
    <dbReference type="NCBI Taxonomy" id="2212470"/>
    <lineage>
        <taxon>Bacteria</taxon>
        <taxon>Candidatus Eiseniibacteriota</taxon>
    </lineage>
</organism>
<dbReference type="AlphaFoldDB" id="A0A933SD87"/>
<dbReference type="SMART" id="SM00849">
    <property type="entry name" value="Lactamase_B"/>
    <property type="match status" value="1"/>
</dbReference>
<dbReference type="Pfam" id="PF00753">
    <property type="entry name" value="Lactamase_B"/>
    <property type="match status" value="1"/>
</dbReference>
<feature type="chain" id="PRO_5036782988" evidence="1">
    <location>
        <begin position="32"/>
        <end position="375"/>
    </location>
</feature>
<dbReference type="InterPro" id="IPR036866">
    <property type="entry name" value="RibonucZ/Hydroxyglut_hydro"/>
</dbReference>
<dbReference type="PANTHER" id="PTHR42951">
    <property type="entry name" value="METALLO-BETA-LACTAMASE DOMAIN-CONTAINING"/>
    <property type="match status" value="1"/>
</dbReference>
<dbReference type="EMBL" id="JACRIW010000058">
    <property type="protein sequence ID" value="MBI5169560.1"/>
    <property type="molecule type" value="Genomic_DNA"/>
</dbReference>
<feature type="domain" description="Metallo-beta-lactamase" evidence="2">
    <location>
        <begin position="64"/>
        <end position="282"/>
    </location>
</feature>
<dbReference type="CDD" id="cd16282">
    <property type="entry name" value="metallo-hydrolase-like_MBL-fold"/>
    <property type="match status" value="1"/>
</dbReference>
<name>A0A933SD87_UNCEI</name>
<keyword evidence="1" id="KW-0732">Signal</keyword>
<protein>
    <submittedName>
        <fullName evidence="3">MBL fold metallo-hydrolase</fullName>
    </submittedName>
</protein>
<evidence type="ECO:0000313" key="3">
    <source>
        <dbReference type="EMBL" id="MBI5169560.1"/>
    </source>
</evidence>
<reference evidence="3" key="1">
    <citation type="submission" date="2020-07" db="EMBL/GenBank/DDBJ databases">
        <title>Huge and variable diversity of episymbiotic CPR bacteria and DPANN archaea in groundwater ecosystems.</title>
        <authorList>
            <person name="He C.Y."/>
            <person name="Keren R."/>
            <person name="Whittaker M."/>
            <person name="Farag I.F."/>
            <person name="Doudna J."/>
            <person name="Cate J.H.D."/>
            <person name="Banfield J.F."/>
        </authorList>
    </citation>
    <scope>NUCLEOTIDE SEQUENCE</scope>
    <source>
        <strain evidence="3">NC_groundwater_1813_Pr3_B-0.1um_71_17</strain>
    </source>
</reference>
<dbReference type="PANTHER" id="PTHR42951:SF4">
    <property type="entry name" value="ACYL-COENZYME A THIOESTERASE MBLAC2"/>
    <property type="match status" value="1"/>
</dbReference>
<evidence type="ECO:0000256" key="1">
    <source>
        <dbReference type="SAM" id="SignalP"/>
    </source>
</evidence>
<proteinExistence type="predicted"/>
<dbReference type="Proteomes" id="UP000696931">
    <property type="component" value="Unassembled WGS sequence"/>
</dbReference>
<comment type="caution">
    <text evidence="3">The sequence shown here is derived from an EMBL/GenBank/DDBJ whole genome shotgun (WGS) entry which is preliminary data.</text>
</comment>
<dbReference type="InterPro" id="IPR050855">
    <property type="entry name" value="NDM-1-like"/>
</dbReference>
<dbReference type="SUPFAM" id="SSF56281">
    <property type="entry name" value="Metallo-hydrolase/oxidoreductase"/>
    <property type="match status" value="1"/>
</dbReference>
<dbReference type="InterPro" id="IPR001279">
    <property type="entry name" value="Metallo-B-lactamas"/>
</dbReference>
<accession>A0A933SD87</accession>
<dbReference type="Gene3D" id="3.60.15.10">
    <property type="entry name" value="Ribonuclease Z/Hydroxyacylglutathione hydrolase-like"/>
    <property type="match status" value="1"/>
</dbReference>
<evidence type="ECO:0000259" key="2">
    <source>
        <dbReference type="SMART" id="SM00849"/>
    </source>
</evidence>
<sequence length="375" mass="41039">MTCPPLEEIAVPRHAFVLFALLCLAVPPARAAEPPAGPPPLTASEAAPGVWLFRTEPYGDAGLDGNSVAIVTSEGVLMLDANGTPAAARAVLAKLRTITKQPVRWLVLSHWHWDHWYGAEVYRDSFPGLQIVAHERTRALMDGPVQAFNRDGLESQLPGHLHAVESRRDTATGERRARLAAHAERDRFFLEQKRAVRRTLPNVTFTDSLTIFAGGREIRVLHVDRAITPGDAFVWLPREGVLATGDLLIDPLTFALFCHPDGWIRTLQYLAALDARVIVPGHGAPMHDERRLAATLELLQLEREIAHGARRGGVPRAAVAGMVMAEPRVLALRDQLTGGDHTLDEDFATYLVEWFATRAWDEAGGPLGDAIPTAP</sequence>
<feature type="signal peptide" evidence="1">
    <location>
        <begin position="1"/>
        <end position="31"/>
    </location>
</feature>
<evidence type="ECO:0000313" key="4">
    <source>
        <dbReference type="Proteomes" id="UP000696931"/>
    </source>
</evidence>